<comment type="caution">
    <text evidence="10">The sequence shown here is derived from an EMBL/GenBank/DDBJ whole genome shotgun (WGS) entry which is preliminary data.</text>
</comment>
<feature type="binding site" evidence="7">
    <location>
        <position position="245"/>
    </location>
    <ligand>
        <name>substrate</name>
    </ligand>
</feature>
<dbReference type="GO" id="GO:0006046">
    <property type="term" value="P:N-acetylglucosamine catabolic process"/>
    <property type="evidence" value="ECO:0007669"/>
    <property type="project" value="TreeGrafter"/>
</dbReference>
<dbReference type="SUPFAM" id="SSF51556">
    <property type="entry name" value="Metallo-dependent hydrolases"/>
    <property type="match status" value="1"/>
</dbReference>
<dbReference type="SUPFAM" id="SSF51338">
    <property type="entry name" value="Composite domain of metallo-dependent hydrolases"/>
    <property type="match status" value="1"/>
</dbReference>
<dbReference type="OrthoDB" id="9776488at2"/>
<dbReference type="AlphaFoldDB" id="A0A2T3HS18"/>
<dbReference type="PANTHER" id="PTHR11113:SF14">
    <property type="entry name" value="N-ACETYLGLUCOSAMINE-6-PHOSPHATE DEACETYLASE"/>
    <property type="match status" value="1"/>
</dbReference>
<evidence type="ECO:0000313" key="10">
    <source>
        <dbReference type="EMBL" id="PST85219.1"/>
    </source>
</evidence>
<keyword evidence="2 8" id="KW-0479">Metal-binding</keyword>
<sequence length="365" mass="39578">MLTLTNCRFPEGPAGSTRNLVIRGSYIEALTDDVPVGTDVLDCRGALLCPGFIDLQIYGAGGNLFSARPSIESLLAIEDSLLRAGTTGFMICIATNSDEIVYRSLDVLKAHRSQARNCLGVHLEGPYLNPKKRGAHVEQFIRKATLDEVKKLVEYGEGLIRIMTIAPELQDEEVLDYLAAQDILLSLGHSDATFAQAMQAYDRGFATTTHLFNAMSPIQHRAPGIPVAAYLHPSARASIIVDGYHVDFEVIRMAKALMGKRLFLITDAVTACNEGPYQHHEKDGRFLMPDGTLSGSALTMPGAVKNCVDRCDIALDEAVRMAAEYPAELAGLQAGKLEAGMPANLVLLDESMAVQQVIFRGETIS</sequence>
<dbReference type="InterPro" id="IPR006680">
    <property type="entry name" value="Amidohydro-rel"/>
</dbReference>
<proteinExistence type="inferred from homology"/>
<feature type="active site" description="Proton donor/acceptor" evidence="6">
    <location>
        <position position="267"/>
    </location>
</feature>
<evidence type="ECO:0000259" key="9">
    <source>
        <dbReference type="Pfam" id="PF01979"/>
    </source>
</evidence>
<dbReference type="GO" id="GO:0046872">
    <property type="term" value="F:metal ion binding"/>
    <property type="evidence" value="ECO:0007669"/>
    <property type="project" value="UniProtKB-KW"/>
</dbReference>
<evidence type="ECO:0000256" key="8">
    <source>
        <dbReference type="PIRSR" id="PIRSR038994-3"/>
    </source>
</evidence>
<dbReference type="PANTHER" id="PTHR11113">
    <property type="entry name" value="N-ACETYLGLUCOSAMINE-6-PHOSPHATE DEACETYLASE"/>
    <property type="match status" value="1"/>
</dbReference>
<feature type="binding site" evidence="7">
    <location>
        <begin position="293"/>
        <end position="295"/>
    </location>
    <ligand>
        <name>substrate</name>
    </ligand>
</feature>
<dbReference type="Pfam" id="PF01979">
    <property type="entry name" value="Amidohydro_1"/>
    <property type="match status" value="1"/>
</dbReference>
<evidence type="ECO:0000256" key="2">
    <source>
        <dbReference type="ARBA" id="ARBA00022723"/>
    </source>
</evidence>
<dbReference type="NCBIfam" id="TIGR00221">
    <property type="entry name" value="nagA"/>
    <property type="match status" value="1"/>
</dbReference>
<accession>A0A2T3HS18</accession>
<evidence type="ECO:0000256" key="4">
    <source>
        <dbReference type="ARBA" id="ARBA00023277"/>
    </source>
</evidence>
<keyword evidence="3 5" id="KW-0378">Hydrolase</keyword>
<organism evidence="10 11">
    <name type="scientific">Pedobacter yulinensis</name>
    <dbReference type="NCBI Taxonomy" id="2126353"/>
    <lineage>
        <taxon>Bacteria</taxon>
        <taxon>Pseudomonadati</taxon>
        <taxon>Bacteroidota</taxon>
        <taxon>Sphingobacteriia</taxon>
        <taxon>Sphingobacteriales</taxon>
        <taxon>Sphingobacteriaceae</taxon>
        <taxon>Pedobacter</taxon>
    </lineage>
</organism>
<keyword evidence="11" id="KW-1185">Reference proteome</keyword>
<evidence type="ECO:0000256" key="7">
    <source>
        <dbReference type="PIRSR" id="PIRSR038994-2"/>
    </source>
</evidence>
<dbReference type="Proteomes" id="UP000240912">
    <property type="component" value="Unassembled WGS sequence"/>
</dbReference>
<evidence type="ECO:0000256" key="6">
    <source>
        <dbReference type="PIRSR" id="PIRSR038994-1"/>
    </source>
</evidence>
<feature type="binding site" evidence="7">
    <location>
        <position position="221"/>
    </location>
    <ligand>
        <name>substrate</name>
    </ligand>
</feature>
<dbReference type="InterPro" id="IPR011059">
    <property type="entry name" value="Metal-dep_hydrolase_composite"/>
</dbReference>
<dbReference type="EMBL" id="PYLS01000001">
    <property type="protein sequence ID" value="PST85219.1"/>
    <property type="molecule type" value="Genomic_DNA"/>
</dbReference>
<name>A0A2T3HS18_9SPHI</name>
<dbReference type="GO" id="GO:0008448">
    <property type="term" value="F:N-acetylglucosamine-6-phosphate deacetylase activity"/>
    <property type="evidence" value="ECO:0007669"/>
    <property type="project" value="InterPro"/>
</dbReference>
<dbReference type="Gene3D" id="3.20.20.140">
    <property type="entry name" value="Metal-dependent hydrolases"/>
    <property type="match status" value="1"/>
</dbReference>
<gene>
    <name evidence="10" type="primary">nagA</name>
    <name evidence="10" type="ORF">C7T94_03695</name>
</gene>
<dbReference type="RefSeq" id="WP_107213751.1">
    <property type="nucleotide sequence ID" value="NZ_KZ686268.1"/>
</dbReference>
<evidence type="ECO:0000256" key="5">
    <source>
        <dbReference type="PIRNR" id="PIRNR038994"/>
    </source>
</evidence>
<feature type="binding site" evidence="8">
    <location>
        <position position="189"/>
    </location>
    <ligand>
        <name>Zn(2+)</name>
        <dbReference type="ChEBI" id="CHEBI:29105"/>
    </ligand>
</feature>
<protein>
    <submittedName>
        <fullName evidence="10">N-acetylglucosamine-6-phosphate deacetylase</fullName>
    </submittedName>
</protein>
<dbReference type="InterPro" id="IPR032466">
    <property type="entry name" value="Metal_Hydrolase"/>
</dbReference>
<feature type="binding site" evidence="7">
    <location>
        <begin position="213"/>
        <end position="214"/>
    </location>
    <ligand>
        <name>substrate</name>
    </ligand>
</feature>
<feature type="binding site" evidence="8">
    <location>
        <position position="210"/>
    </location>
    <ligand>
        <name>Zn(2+)</name>
        <dbReference type="ChEBI" id="CHEBI:29105"/>
    </ligand>
</feature>
<dbReference type="PIRSF" id="PIRSF038994">
    <property type="entry name" value="NagA"/>
    <property type="match status" value="1"/>
</dbReference>
<feature type="binding site" evidence="7">
    <location>
        <position position="135"/>
    </location>
    <ligand>
        <name>substrate</name>
    </ligand>
</feature>
<reference evidence="10 11" key="1">
    <citation type="submission" date="2018-03" db="EMBL/GenBank/DDBJ databases">
        <authorList>
            <person name="Keele B.F."/>
        </authorList>
    </citation>
    <scope>NUCLEOTIDE SEQUENCE [LARGE SCALE GENOMIC DNA]</scope>
    <source>
        <strain evidence="10 11">YL28-9</strain>
    </source>
</reference>
<keyword evidence="4 5" id="KW-0119">Carbohydrate metabolism</keyword>
<comment type="cofactor">
    <cofactor evidence="8">
        <name>a divalent metal cation</name>
        <dbReference type="ChEBI" id="CHEBI:60240"/>
    </cofactor>
    <text evidence="8">Binds 1 divalent metal cation per subunit.</text>
</comment>
<comment type="similarity">
    <text evidence="1 5">Belongs to the metallo-dependent hydrolases superfamily. NagA family.</text>
</comment>
<feature type="domain" description="Amidohydrolase-related" evidence="9">
    <location>
        <begin position="48"/>
        <end position="363"/>
    </location>
</feature>
<evidence type="ECO:0000256" key="3">
    <source>
        <dbReference type="ARBA" id="ARBA00022801"/>
    </source>
</evidence>
<evidence type="ECO:0000313" key="11">
    <source>
        <dbReference type="Proteomes" id="UP000240912"/>
    </source>
</evidence>
<dbReference type="Gene3D" id="2.30.40.10">
    <property type="entry name" value="Urease, subunit C, domain 1"/>
    <property type="match status" value="1"/>
</dbReference>
<evidence type="ECO:0000256" key="1">
    <source>
        <dbReference type="ARBA" id="ARBA00010716"/>
    </source>
</evidence>
<feature type="binding site" evidence="8">
    <location>
        <position position="124"/>
    </location>
    <ligand>
        <name>Zn(2+)</name>
        <dbReference type="ChEBI" id="CHEBI:29105"/>
    </ligand>
</feature>
<dbReference type="InterPro" id="IPR003764">
    <property type="entry name" value="GlcNAc_6-P_deAcase"/>
</dbReference>